<dbReference type="Gene3D" id="2.40.240.20">
    <property type="entry name" value="Hypothetical PUA domain-like, domain 1"/>
    <property type="match status" value="1"/>
</dbReference>
<keyword evidence="7 12" id="KW-0489">Methyltransferase</keyword>
<dbReference type="InterPro" id="IPR046886">
    <property type="entry name" value="RsmE_MTase_dom"/>
</dbReference>
<evidence type="ECO:0000256" key="5">
    <source>
        <dbReference type="ARBA" id="ARBA00022490"/>
    </source>
</evidence>
<evidence type="ECO:0000256" key="8">
    <source>
        <dbReference type="ARBA" id="ARBA00022679"/>
    </source>
</evidence>
<dbReference type="InterPro" id="IPR029026">
    <property type="entry name" value="tRNA_m1G_MTases_N"/>
</dbReference>
<dbReference type="PANTHER" id="PTHR30027:SF3">
    <property type="entry name" value="16S RRNA (URACIL(1498)-N(3))-METHYLTRANSFERASE"/>
    <property type="match status" value="1"/>
</dbReference>
<keyword evidence="9 12" id="KW-0949">S-adenosyl-L-methionine</keyword>
<name>A0ABV4NQQ7_9GAMM</name>
<dbReference type="InterPro" id="IPR046887">
    <property type="entry name" value="RsmE_PUA-like"/>
</dbReference>
<protein>
    <recommendedName>
        <fullName evidence="4 12">Ribosomal RNA small subunit methyltransferase E</fullName>
        <ecNumber evidence="3 12">2.1.1.193</ecNumber>
    </recommendedName>
</protein>
<organism evidence="15 16">
    <name type="scientific">Microbulbifer echini</name>
    <dbReference type="NCBI Taxonomy" id="1529067"/>
    <lineage>
        <taxon>Bacteria</taxon>
        <taxon>Pseudomonadati</taxon>
        <taxon>Pseudomonadota</taxon>
        <taxon>Gammaproteobacteria</taxon>
        <taxon>Cellvibrionales</taxon>
        <taxon>Microbulbiferaceae</taxon>
        <taxon>Microbulbifer</taxon>
    </lineage>
</organism>
<dbReference type="PANTHER" id="PTHR30027">
    <property type="entry name" value="RIBOSOMAL RNA SMALL SUBUNIT METHYLTRANSFERASE E"/>
    <property type="match status" value="1"/>
</dbReference>
<evidence type="ECO:0000259" key="13">
    <source>
        <dbReference type="Pfam" id="PF04452"/>
    </source>
</evidence>
<sequence>MRIPRIFSHQALAGVSHVELDESASRHLVKVLRLGAGHPITLFDGLGGEYNAELAETGKRARVRIGAFREDNRQSPLALTLAIGISRGDRFDWVVQKATELGVAVIQPLFSERCEVKLSGERLQKKLGHWRQIAVSACEQCERNLIPEIAEPVKLTQYLPASVQQGASSTKLVLHHRTELDLRRWQVDNGKPDSAVLLVGPEGGLSQAEIDMALAHAFMPLRLGPRVMRTETAPIAALSVLQFQWGDL</sequence>
<comment type="subcellular location">
    <subcellularLocation>
        <location evidence="1 12">Cytoplasm</location>
    </subcellularLocation>
</comment>
<dbReference type="CDD" id="cd18084">
    <property type="entry name" value="RsmE-like"/>
    <property type="match status" value="1"/>
</dbReference>
<feature type="domain" description="Ribosomal RNA small subunit methyltransferase E methyltransferase" evidence="13">
    <location>
        <begin position="74"/>
        <end position="242"/>
    </location>
</feature>
<dbReference type="InterPro" id="IPR029028">
    <property type="entry name" value="Alpha/beta_knot_MTases"/>
</dbReference>
<dbReference type="NCBIfam" id="TIGR00046">
    <property type="entry name" value="RsmE family RNA methyltransferase"/>
    <property type="match status" value="1"/>
</dbReference>
<keyword evidence="6 12" id="KW-0698">rRNA processing</keyword>
<dbReference type="SUPFAM" id="SSF75217">
    <property type="entry name" value="alpha/beta knot"/>
    <property type="match status" value="1"/>
</dbReference>
<comment type="catalytic activity">
    <reaction evidence="11 12">
        <text>uridine(1498) in 16S rRNA + S-adenosyl-L-methionine = N(3)-methyluridine(1498) in 16S rRNA + S-adenosyl-L-homocysteine + H(+)</text>
        <dbReference type="Rhea" id="RHEA:42920"/>
        <dbReference type="Rhea" id="RHEA-COMP:10283"/>
        <dbReference type="Rhea" id="RHEA-COMP:10284"/>
        <dbReference type="ChEBI" id="CHEBI:15378"/>
        <dbReference type="ChEBI" id="CHEBI:57856"/>
        <dbReference type="ChEBI" id="CHEBI:59789"/>
        <dbReference type="ChEBI" id="CHEBI:65315"/>
        <dbReference type="ChEBI" id="CHEBI:74502"/>
        <dbReference type="EC" id="2.1.1.193"/>
    </reaction>
</comment>
<comment type="similarity">
    <text evidence="2 12">Belongs to the RNA methyltransferase RsmE family.</text>
</comment>
<evidence type="ECO:0000256" key="11">
    <source>
        <dbReference type="ARBA" id="ARBA00047944"/>
    </source>
</evidence>
<dbReference type="Gene3D" id="3.40.1280.10">
    <property type="match status" value="1"/>
</dbReference>
<evidence type="ECO:0000256" key="7">
    <source>
        <dbReference type="ARBA" id="ARBA00022603"/>
    </source>
</evidence>
<dbReference type="InterPro" id="IPR015947">
    <property type="entry name" value="PUA-like_sf"/>
</dbReference>
<reference evidence="15 16" key="1">
    <citation type="submission" date="2024-08" db="EMBL/GenBank/DDBJ databases">
        <authorList>
            <person name="Ishaq N."/>
        </authorList>
    </citation>
    <scope>NUCLEOTIDE SEQUENCE [LARGE SCALE GENOMIC DNA]</scope>
    <source>
        <strain evidence="15 16">JCM 30400</strain>
    </source>
</reference>
<evidence type="ECO:0000256" key="10">
    <source>
        <dbReference type="ARBA" id="ARBA00025699"/>
    </source>
</evidence>
<dbReference type="RefSeq" id="WP_371843773.1">
    <property type="nucleotide sequence ID" value="NZ_JBGMEL010000011.1"/>
</dbReference>
<evidence type="ECO:0000256" key="4">
    <source>
        <dbReference type="ARBA" id="ARBA00013673"/>
    </source>
</evidence>
<dbReference type="EMBL" id="JBGMEL010000011">
    <property type="protein sequence ID" value="MFA0791296.1"/>
    <property type="molecule type" value="Genomic_DNA"/>
</dbReference>
<proteinExistence type="inferred from homology"/>
<gene>
    <name evidence="15" type="ORF">ACCI51_12135</name>
</gene>
<feature type="domain" description="Ribosomal RNA small subunit methyltransferase E PUA-like" evidence="14">
    <location>
        <begin position="20"/>
        <end position="61"/>
    </location>
</feature>
<dbReference type="GO" id="GO:0008168">
    <property type="term" value="F:methyltransferase activity"/>
    <property type="evidence" value="ECO:0007669"/>
    <property type="project" value="UniProtKB-KW"/>
</dbReference>
<dbReference type="Pfam" id="PF04452">
    <property type="entry name" value="Methyltrans_RNA"/>
    <property type="match status" value="1"/>
</dbReference>
<evidence type="ECO:0000313" key="16">
    <source>
        <dbReference type="Proteomes" id="UP001569414"/>
    </source>
</evidence>
<accession>A0ABV4NQQ7</accession>
<dbReference type="PIRSF" id="PIRSF015601">
    <property type="entry name" value="MTase_slr0722"/>
    <property type="match status" value="1"/>
</dbReference>
<evidence type="ECO:0000256" key="1">
    <source>
        <dbReference type="ARBA" id="ARBA00004496"/>
    </source>
</evidence>
<dbReference type="SUPFAM" id="SSF88697">
    <property type="entry name" value="PUA domain-like"/>
    <property type="match status" value="1"/>
</dbReference>
<dbReference type="EC" id="2.1.1.193" evidence="3 12"/>
<keyword evidence="5 12" id="KW-0963">Cytoplasm</keyword>
<comment type="caution">
    <text evidence="15">The sequence shown here is derived from an EMBL/GenBank/DDBJ whole genome shotgun (WGS) entry which is preliminary data.</text>
</comment>
<evidence type="ECO:0000259" key="14">
    <source>
        <dbReference type="Pfam" id="PF20260"/>
    </source>
</evidence>
<evidence type="ECO:0000256" key="6">
    <source>
        <dbReference type="ARBA" id="ARBA00022552"/>
    </source>
</evidence>
<comment type="function">
    <text evidence="10 12">Specifically methylates the N3 position of the uracil ring of uridine 1498 (m3U1498) in 16S rRNA. Acts on the fully assembled 30S ribosomal subunit.</text>
</comment>
<dbReference type="NCBIfam" id="NF008692">
    <property type="entry name" value="PRK11713.1-5"/>
    <property type="match status" value="1"/>
</dbReference>
<dbReference type="GO" id="GO:0032259">
    <property type="term" value="P:methylation"/>
    <property type="evidence" value="ECO:0007669"/>
    <property type="project" value="UniProtKB-KW"/>
</dbReference>
<evidence type="ECO:0000256" key="9">
    <source>
        <dbReference type="ARBA" id="ARBA00022691"/>
    </source>
</evidence>
<dbReference type="InterPro" id="IPR006700">
    <property type="entry name" value="RsmE"/>
</dbReference>
<keyword evidence="16" id="KW-1185">Reference proteome</keyword>
<dbReference type="Proteomes" id="UP001569414">
    <property type="component" value="Unassembled WGS sequence"/>
</dbReference>
<evidence type="ECO:0000256" key="2">
    <source>
        <dbReference type="ARBA" id="ARBA00005528"/>
    </source>
</evidence>
<keyword evidence="8 12" id="KW-0808">Transferase</keyword>
<evidence type="ECO:0000313" key="15">
    <source>
        <dbReference type="EMBL" id="MFA0791296.1"/>
    </source>
</evidence>
<dbReference type="Pfam" id="PF20260">
    <property type="entry name" value="PUA_4"/>
    <property type="match status" value="1"/>
</dbReference>
<evidence type="ECO:0000256" key="12">
    <source>
        <dbReference type="PIRNR" id="PIRNR015601"/>
    </source>
</evidence>
<evidence type="ECO:0000256" key="3">
    <source>
        <dbReference type="ARBA" id="ARBA00012328"/>
    </source>
</evidence>